<evidence type="ECO:0000256" key="1">
    <source>
        <dbReference type="ARBA" id="ARBA00000707"/>
    </source>
</evidence>
<feature type="compositionally biased region" description="Polar residues" evidence="7">
    <location>
        <begin position="101"/>
        <end position="125"/>
    </location>
</feature>
<dbReference type="InterPro" id="IPR001394">
    <property type="entry name" value="Peptidase_C19_UCH"/>
</dbReference>
<feature type="compositionally biased region" description="Low complexity" evidence="7">
    <location>
        <begin position="624"/>
        <end position="643"/>
    </location>
</feature>
<dbReference type="InterPro" id="IPR018200">
    <property type="entry name" value="USP_CS"/>
</dbReference>
<evidence type="ECO:0000256" key="5">
    <source>
        <dbReference type="ARBA" id="ARBA00022807"/>
    </source>
</evidence>
<dbReference type="InterPro" id="IPR028889">
    <property type="entry name" value="USP"/>
</dbReference>
<dbReference type="GO" id="GO:0004843">
    <property type="term" value="F:cysteine-type deubiquitinase activity"/>
    <property type="evidence" value="ECO:0007669"/>
    <property type="project" value="UniProtKB-UniRule"/>
</dbReference>
<feature type="region of interest" description="Disordered" evidence="7">
    <location>
        <begin position="61"/>
        <end position="125"/>
    </location>
</feature>
<proteinExistence type="inferred from homology"/>
<dbReference type="PROSITE" id="PS00973">
    <property type="entry name" value="USP_2"/>
    <property type="match status" value="1"/>
</dbReference>
<dbReference type="GO" id="GO:0005829">
    <property type="term" value="C:cytosol"/>
    <property type="evidence" value="ECO:0007669"/>
    <property type="project" value="TreeGrafter"/>
</dbReference>
<reference evidence="10" key="1">
    <citation type="submission" date="2017-01" db="EMBL/GenBank/DDBJ databases">
        <authorList>
            <person name="Wang Y."/>
            <person name="White M."/>
            <person name="Kvist S."/>
            <person name="Moncalvo J.-M."/>
        </authorList>
    </citation>
    <scope>NUCLEOTIDE SEQUENCE [LARGE SCALE GENOMIC DNA]</scope>
    <source>
        <strain evidence="10">COL-18-3</strain>
    </source>
</reference>
<feature type="region of interest" description="Disordered" evidence="7">
    <location>
        <begin position="482"/>
        <end position="503"/>
    </location>
</feature>
<keyword evidence="10" id="KW-1185">Reference proteome</keyword>
<feature type="region of interest" description="Disordered" evidence="7">
    <location>
        <begin position="623"/>
        <end position="643"/>
    </location>
</feature>
<keyword evidence="4 6" id="KW-0378">Hydrolase</keyword>
<sequence>MTKKDLNPFQSERVIQRSQILNDHTTLQALLLDAYPIYIPNQTDTLEYWKFQDQKAKAKVKFKSKSKSKSKPLNNSASSTASTTNTTTTNTTESTFKSEKPSSWASLFSKNKNKNPNINTLATDNDPNAQLHRQRLVQQHLQASGCIGTDNNNNDNNDNQNENENGDAVVGIGSASVGANRNIDLADFIDFYSIEHSFTSTNNTNIDKGGGGGGVGNSCSYTISNPRGLVNIGNTCFMNVVLQALLHNAYFLSMMMQLKSTVKFSLRDYEKYELLEALLMFISEFDVTNKETACYYHSIAEPSDNNLDSNNNDGNSNSNSNSNGGSQIIVSSEIAREIVKELNESNTPFMPEYLYDVIKKKRNKRQDYSFTSGLEYYDINVGGGDGFGSGTTGSTKKKSWNISTQQQSTQYQQEDAVEFMGHFLQYMNEEFITAIRSKYHFLDIKDSENGMVEGNEPNWNVKLSKTKKKVLKNIVSKRQVQQSESAASTVGNGESQSQSQDNAQTMMVTSENLNNLNLVKTPITKIFQGVLRSELKIPGQKPSCTFEPFEYLALDIVNNHRINNSVTLANNSAENGQINATADINTIEDAIENLLFPEVIEDYYLAPHQQNSTFAMDNDNEIYSQSQSHSNSNSNTNTNTNTSGRFVKATKQMYIESLPPVLIIILKRVEYSIHDGLIKKINKYIKYPETLVIKDKWFHPSSSNTSTNINKIKKDDKSKLKPTPIPTSTSTSTSKPKLKPKLKPTTYNLESVIYHHGDNTNGGHYTCDIKWKRNVKNVAFGTNNSSSGQMVTQAVSQWLMFDDTKLSHIGNIDQVKAEKIDKTAYILVYTIS</sequence>
<evidence type="ECO:0000256" key="7">
    <source>
        <dbReference type="SAM" id="MobiDB-lite"/>
    </source>
</evidence>
<keyword evidence="3 6" id="KW-0833">Ubl conjugation pathway</keyword>
<dbReference type="InterPro" id="IPR038765">
    <property type="entry name" value="Papain-like_cys_pep_sf"/>
</dbReference>
<feature type="compositionally biased region" description="Low complexity" evidence="7">
    <location>
        <begin position="150"/>
        <end position="163"/>
    </location>
</feature>
<feature type="region of interest" description="Disordered" evidence="7">
    <location>
        <begin position="145"/>
        <end position="166"/>
    </location>
</feature>
<dbReference type="OrthoDB" id="429671at2759"/>
<dbReference type="Pfam" id="PF00443">
    <property type="entry name" value="UCH"/>
    <property type="match status" value="1"/>
</dbReference>
<dbReference type="GO" id="GO:0005634">
    <property type="term" value="C:nucleus"/>
    <property type="evidence" value="ECO:0007669"/>
    <property type="project" value="TreeGrafter"/>
</dbReference>
<feature type="compositionally biased region" description="Basic residues" evidence="7">
    <location>
        <begin position="61"/>
        <end position="70"/>
    </location>
</feature>
<feature type="region of interest" description="Disordered" evidence="7">
    <location>
        <begin position="704"/>
        <end position="741"/>
    </location>
</feature>
<dbReference type="SUPFAM" id="SSF54001">
    <property type="entry name" value="Cysteine proteinases"/>
    <property type="match status" value="1"/>
</dbReference>
<evidence type="ECO:0000256" key="6">
    <source>
        <dbReference type="RuleBase" id="RU366025"/>
    </source>
</evidence>
<evidence type="ECO:0000313" key="9">
    <source>
        <dbReference type="EMBL" id="OMH84899.1"/>
    </source>
</evidence>
<name>A0A1R1PVE0_ZANCU</name>
<comment type="catalytic activity">
    <reaction evidence="1 6">
        <text>Thiol-dependent hydrolysis of ester, thioester, amide, peptide and isopeptide bonds formed by the C-terminal Gly of ubiquitin (a 76-residue protein attached to proteins as an intracellular targeting signal).</text>
        <dbReference type="EC" id="3.4.19.12"/>
    </reaction>
</comment>
<gene>
    <name evidence="9" type="ORF">AX774_g1570</name>
</gene>
<comment type="caution">
    <text evidence="9">The sequence shown here is derived from an EMBL/GenBank/DDBJ whole genome shotgun (WGS) entry which is preliminary data.</text>
</comment>
<organism evidence="9 10">
    <name type="scientific">Zancudomyces culisetae</name>
    <name type="common">Gut fungus</name>
    <name type="synonym">Smittium culisetae</name>
    <dbReference type="NCBI Taxonomy" id="1213189"/>
    <lineage>
        <taxon>Eukaryota</taxon>
        <taxon>Fungi</taxon>
        <taxon>Fungi incertae sedis</taxon>
        <taxon>Zoopagomycota</taxon>
        <taxon>Kickxellomycotina</taxon>
        <taxon>Harpellomycetes</taxon>
        <taxon>Harpellales</taxon>
        <taxon>Legeriomycetaceae</taxon>
        <taxon>Zancudomyces</taxon>
    </lineage>
</organism>
<dbReference type="Proteomes" id="UP000188320">
    <property type="component" value="Unassembled WGS sequence"/>
</dbReference>
<keyword evidence="2 6" id="KW-0645">Protease</keyword>
<dbReference type="CDD" id="cd02257">
    <property type="entry name" value="Peptidase_C19"/>
    <property type="match status" value="1"/>
</dbReference>
<accession>A0A1R1PVE0</accession>
<dbReference type="GO" id="GO:0016579">
    <property type="term" value="P:protein deubiquitination"/>
    <property type="evidence" value="ECO:0007669"/>
    <property type="project" value="InterPro"/>
</dbReference>
<dbReference type="GO" id="GO:0006508">
    <property type="term" value="P:proteolysis"/>
    <property type="evidence" value="ECO:0007669"/>
    <property type="project" value="UniProtKB-KW"/>
</dbReference>
<dbReference type="EMBL" id="LSSK01000133">
    <property type="protein sequence ID" value="OMH84899.1"/>
    <property type="molecule type" value="Genomic_DNA"/>
</dbReference>
<dbReference type="AlphaFoldDB" id="A0A1R1PVE0"/>
<feature type="compositionally biased region" description="Low complexity" evidence="7">
    <location>
        <begin position="726"/>
        <end position="735"/>
    </location>
</feature>
<dbReference type="PANTHER" id="PTHR24006:SF687">
    <property type="entry name" value="UBIQUITIN CARBOXYL-TERMINAL HYDROLASE 10"/>
    <property type="match status" value="1"/>
</dbReference>
<dbReference type="PROSITE" id="PS50235">
    <property type="entry name" value="USP_3"/>
    <property type="match status" value="1"/>
</dbReference>
<evidence type="ECO:0000259" key="8">
    <source>
        <dbReference type="PROSITE" id="PS50235"/>
    </source>
</evidence>
<dbReference type="PROSITE" id="PS00972">
    <property type="entry name" value="USP_1"/>
    <property type="match status" value="1"/>
</dbReference>
<feature type="compositionally biased region" description="Low complexity" evidence="7">
    <location>
        <begin position="71"/>
        <end position="95"/>
    </location>
</feature>
<evidence type="ECO:0000256" key="2">
    <source>
        <dbReference type="ARBA" id="ARBA00022670"/>
    </source>
</evidence>
<evidence type="ECO:0000256" key="4">
    <source>
        <dbReference type="ARBA" id="ARBA00022801"/>
    </source>
</evidence>
<feature type="region of interest" description="Disordered" evidence="7">
    <location>
        <begin position="305"/>
        <end position="326"/>
    </location>
</feature>
<protein>
    <recommendedName>
        <fullName evidence="6">Ubiquitin carboxyl-terminal hydrolase</fullName>
        <ecNumber evidence="6">3.4.19.12</ecNumber>
    </recommendedName>
</protein>
<dbReference type="PANTHER" id="PTHR24006">
    <property type="entry name" value="UBIQUITIN CARBOXYL-TERMINAL HYDROLASE"/>
    <property type="match status" value="1"/>
</dbReference>
<dbReference type="InterPro" id="IPR050164">
    <property type="entry name" value="Peptidase_C19"/>
</dbReference>
<keyword evidence="5 6" id="KW-0788">Thiol protease</keyword>
<dbReference type="EC" id="3.4.19.12" evidence="6"/>
<evidence type="ECO:0000313" key="10">
    <source>
        <dbReference type="Proteomes" id="UP000188320"/>
    </source>
</evidence>
<comment type="similarity">
    <text evidence="6">Belongs to the peptidase C19 family.</text>
</comment>
<dbReference type="Gene3D" id="3.90.70.10">
    <property type="entry name" value="Cysteine proteinases"/>
    <property type="match status" value="1"/>
</dbReference>
<evidence type="ECO:0000256" key="3">
    <source>
        <dbReference type="ARBA" id="ARBA00022786"/>
    </source>
</evidence>
<feature type="domain" description="USP" evidence="8">
    <location>
        <begin position="227"/>
        <end position="832"/>
    </location>
</feature>